<organism evidence="2 3">
    <name type="scientific">Halalkalibacter hemicellulosilyticusJCM 9152</name>
    <dbReference type="NCBI Taxonomy" id="1236971"/>
    <lineage>
        <taxon>Bacteria</taxon>
        <taxon>Bacillati</taxon>
        <taxon>Bacillota</taxon>
        <taxon>Bacilli</taxon>
        <taxon>Bacillales</taxon>
        <taxon>Bacillaceae</taxon>
        <taxon>Halalkalibacter</taxon>
    </lineage>
</organism>
<dbReference type="PANTHER" id="PTHR43649">
    <property type="entry name" value="ARABINOSE-BINDING PROTEIN-RELATED"/>
    <property type="match status" value="1"/>
</dbReference>
<dbReference type="RefSeq" id="WP_035347024.1">
    <property type="nucleotide sequence ID" value="NZ_BAUU01000043.1"/>
</dbReference>
<evidence type="ECO:0000313" key="3">
    <source>
        <dbReference type="Proteomes" id="UP000018895"/>
    </source>
</evidence>
<name>W4QLW9_9BACI</name>
<evidence type="ECO:0000256" key="1">
    <source>
        <dbReference type="SAM" id="SignalP"/>
    </source>
</evidence>
<keyword evidence="1" id="KW-0732">Signal</keyword>
<dbReference type="InterPro" id="IPR050490">
    <property type="entry name" value="Bact_solute-bd_prot1"/>
</dbReference>
<dbReference type="SUPFAM" id="SSF53850">
    <property type="entry name" value="Periplasmic binding protein-like II"/>
    <property type="match status" value="1"/>
</dbReference>
<dbReference type="CDD" id="cd13585">
    <property type="entry name" value="PBP2_TMBP_like"/>
    <property type="match status" value="1"/>
</dbReference>
<reference evidence="2" key="1">
    <citation type="journal article" date="2014" name="Genome Announc.">
        <title>Draft Genome Sequences of Three Alkaliphilic Bacillus Strains, Bacillus wakoensis JCM 9140T, Bacillus akibai JCM 9157T, and Bacillus hemicellulosilyticus JCM 9152T.</title>
        <authorList>
            <person name="Yuki M."/>
            <person name="Oshima K."/>
            <person name="Suda W."/>
            <person name="Oshida Y."/>
            <person name="Kitamura K."/>
            <person name="Iida T."/>
            <person name="Hattori M."/>
            <person name="Ohkuma M."/>
        </authorList>
    </citation>
    <scope>NUCLEOTIDE SEQUENCE [LARGE SCALE GENOMIC DNA]</scope>
    <source>
        <strain evidence="2">JCM 9152</strain>
    </source>
</reference>
<dbReference type="Pfam" id="PF01547">
    <property type="entry name" value="SBP_bac_1"/>
    <property type="match status" value="1"/>
</dbReference>
<sequence>MKKWFVLLIGFMLMVMLVACGDSNDDAAVEADGDEDNEAVETDDDDTAVEEQEDITLRIAWWGDQPRHELTNEVIEMFQEQNPHIRIEPEYAGWDDYWQRLAPQAAANELPDIIQMDLSRITQYADNNQLADLTPYIGERIDVSNIADTIVSGGEVNDGIYGFNLGVNAVGFHYNPALLEELGVDEIPEDWTWDDYIEISEKAADAGVYFDTGMKADVFFHYYLRTHGHSLYGADGGLGYDDDQLFIDFFTMVKDQVEKGLTPTPDYLAQLSGFEDDPVVKGEGVGIWQWSNQFVGLQQVAGVPFNMHPMPGPGASDGLFLKPSMYFSIAENSEHKEAAAQFIDFWVNDIEANKIILGDRGVPGSSAVKDALASEVSEAQAAIFEYIEWAEQNSSDMGPPDPAEAGQIIDLLDNLAEEMAYGQATPEDAADRFRQQAEGILN</sequence>
<dbReference type="AlphaFoldDB" id="W4QLW9"/>
<comment type="caution">
    <text evidence="2">The sequence shown here is derived from an EMBL/GenBank/DDBJ whole genome shotgun (WGS) entry which is preliminary data.</text>
</comment>
<dbReference type="PANTHER" id="PTHR43649:SF11">
    <property type="entry name" value="ABC TRANSPORTER SUBSTRATE-BINDING PROTEIN YESO-RELATED"/>
    <property type="match status" value="1"/>
</dbReference>
<dbReference type="STRING" id="1236971.JCM9152_4182"/>
<feature type="chain" id="PRO_5004846952" evidence="1">
    <location>
        <begin position="22"/>
        <end position="442"/>
    </location>
</feature>
<dbReference type="InterPro" id="IPR006059">
    <property type="entry name" value="SBP"/>
</dbReference>
<dbReference type="EMBL" id="BAUU01000043">
    <property type="protein sequence ID" value="GAE32638.1"/>
    <property type="molecule type" value="Genomic_DNA"/>
</dbReference>
<evidence type="ECO:0000313" key="2">
    <source>
        <dbReference type="EMBL" id="GAE32638.1"/>
    </source>
</evidence>
<proteinExistence type="predicted"/>
<feature type="signal peptide" evidence="1">
    <location>
        <begin position="1"/>
        <end position="21"/>
    </location>
</feature>
<accession>W4QLW9</accession>
<dbReference type="OrthoDB" id="7918484at2"/>
<dbReference type="Proteomes" id="UP000018895">
    <property type="component" value="Unassembled WGS sequence"/>
</dbReference>
<dbReference type="Gene3D" id="3.40.190.10">
    <property type="entry name" value="Periplasmic binding protein-like II"/>
    <property type="match status" value="2"/>
</dbReference>
<gene>
    <name evidence="2" type="ORF">JCM9152_4182</name>
</gene>
<dbReference type="PROSITE" id="PS51257">
    <property type="entry name" value="PROKAR_LIPOPROTEIN"/>
    <property type="match status" value="1"/>
</dbReference>
<protein>
    <submittedName>
        <fullName evidence="2">Rhamnose oligosaccharide ABC transport system</fullName>
    </submittedName>
</protein>
<keyword evidence="3" id="KW-1185">Reference proteome</keyword>